<sequence length="251" mass="28429">MYSTGEYRASTHQISAPAHDIYCLRDVFRNQPAEHLKVGRSLFLEGDEAAHIFEVSDGVLRMFKIIADGRRIITGFLYAGNVLGVSFGKRYLYSAEAVSPVTLRRVTRRHFEKAVGDNDRLRPEMFALVSDEMAVAQDQMVLLSSKSAEERMCTFLLKFLQRKAQQGEWEKTIELPMCRQDIADYLGLTIETVSRTLTKLIKRGVLRIENAGARQAIIVEKPLLLAQLAGDSDDYSDVRQQLVVQGGRHRH</sequence>
<dbReference type="AlphaFoldDB" id="A0AAJ4N8E5"/>
<dbReference type="SUPFAM" id="SSF46785">
    <property type="entry name" value="Winged helix' DNA-binding domain"/>
    <property type="match status" value="1"/>
</dbReference>
<dbReference type="SMART" id="SM00100">
    <property type="entry name" value="cNMP"/>
    <property type="match status" value="1"/>
</dbReference>
<evidence type="ECO:0000313" key="6">
    <source>
        <dbReference type="EMBL" id="QTG16727.1"/>
    </source>
</evidence>
<dbReference type="InterPro" id="IPR018490">
    <property type="entry name" value="cNMP-bd_dom_sf"/>
</dbReference>
<dbReference type="PANTHER" id="PTHR24567">
    <property type="entry name" value="CRP FAMILY TRANSCRIPTIONAL REGULATORY PROTEIN"/>
    <property type="match status" value="1"/>
</dbReference>
<dbReference type="CDD" id="cd00092">
    <property type="entry name" value="HTH_CRP"/>
    <property type="match status" value="1"/>
</dbReference>
<dbReference type="InterPro" id="IPR036388">
    <property type="entry name" value="WH-like_DNA-bd_sf"/>
</dbReference>
<dbReference type="InterPro" id="IPR000595">
    <property type="entry name" value="cNMP-bd_dom"/>
</dbReference>
<keyword evidence="2" id="KW-0238">DNA-binding</keyword>
<dbReference type="PROSITE" id="PS51063">
    <property type="entry name" value="HTH_CRP_2"/>
    <property type="match status" value="1"/>
</dbReference>
<keyword evidence="1" id="KW-0805">Transcription regulation</keyword>
<dbReference type="InterPro" id="IPR036390">
    <property type="entry name" value="WH_DNA-bd_sf"/>
</dbReference>
<dbReference type="SUPFAM" id="SSF51206">
    <property type="entry name" value="cAMP-binding domain-like"/>
    <property type="match status" value="1"/>
</dbReference>
<dbReference type="GO" id="GO:0005829">
    <property type="term" value="C:cytosol"/>
    <property type="evidence" value="ECO:0007669"/>
    <property type="project" value="TreeGrafter"/>
</dbReference>
<dbReference type="Gene3D" id="1.10.10.10">
    <property type="entry name" value="Winged helix-like DNA-binding domain superfamily/Winged helix DNA-binding domain"/>
    <property type="match status" value="1"/>
</dbReference>
<evidence type="ECO:0000256" key="4">
    <source>
        <dbReference type="ARBA" id="ARBA00023231"/>
    </source>
</evidence>
<keyword evidence="4" id="KW-0535">Nitrogen fixation</keyword>
<evidence type="ECO:0000256" key="1">
    <source>
        <dbReference type="ARBA" id="ARBA00023015"/>
    </source>
</evidence>
<protein>
    <submittedName>
        <fullName evidence="6">Helix-turn-helix domain-containing protein</fullName>
    </submittedName>
</protein>
<dbReference type="SMART" id="SM00419">
    <property type="entry name" value="HTH_CRP"/>
    <property type="match status" value="1"/>
</dbReference>
<dbReference type="Pfam" id="PF13545">
    <property type="entry name" value="HTH_Crp_2"/>
    <property type="match status" value="1"/>
</dbReference>
<dbReference type="Gene3D" id="2.60.120.10">
    <property type="entry name" value="Jelly Rolls"/>
    <property type="match status" value="1"/>
</dbReference>
<dbReference type="InterPro" id="IPR050397">
    <property type="entry name" value="Env_Response_Regulators"/>
</dbReference>
<evidence type="ECO:0000313" key="7">
    <source>
        <dbReference type="Proteomes" id="UP000663946"/>
    </source>
</evidence>
<dbReference type="FunFam" id="1.10.10.10:FF:000028">
    <property type="entry name" value="Fumarate/nitrate reduction transcriptional regulator Fnr"/>
    <property type="match status" value="1"/>
</dbReference>
<dbReference type="CDD" id="cd00038">
    <property type="entry name" value="CAP_ED"/>
    <property type="match status" value="1"/>
</dbReference>
<reference evidence="6" key="1">
    <citation type="submission" date="2020-02" db="EMBL/GenBank/DDBJ databases">
        <title>Unexpected conservation and global transmission of agrobacterial virulence plasmids.</title>
        <authorList>
            <person name="Weisberg A.J."/>
            <person name="Davis E.W. II"/>
            <person name="Tabima J.R."/>
            <person name="Belcher M.S."/>
            <person name="Miller M."/>
            <person name="Kuo C.-H."/>
            <person name="Loper J.E."/>
            <person name="Grunwald N.J."/>
            <person name="Putnam M.L."/>
            <person name="Chang J.H."/>
        </authorList>
    </citation>
    <scope>NUCLEOTIDE SEQUENCE</scope>
    <source>
        <strain evidence="6">Q15/94</strain>
        <plasmid evidence="6">pQ15_94_1</plasmid>
    </source>
</reference>
<dbReference type="PANTHER" id="PTHR24567:SF75">
    <property type="entry name" value="FUMARATE AND NITRATE REDUCTION REGULATORY PROTEIN"/>
    <property type="match status" value="1"/>
</dbReference>
<dbReference type="Pfam" id="PF00027">
    <property type="entry name" value="cNMP_binding"/>
    <property type="match status" value="1"/>
</dbReference>
<keyword evidence="3" id="KW-0804">Transcription</keyword>
<feature type="domain" description="HTH crp-type" evidence="5">
    <location>
        <begin position="146"/>
        <end position="223"/>
    </location>
</feature>
<dbReference type="Proteomes" id="UP000663946">
    <property type="component" value="Plasmid pQ15_94_1"/>
</dbReference>
<dbReference type="PRINTS" id="PR00034">
    <property type="entry name" value="HTHCRP"/>
</dbReference>
<dbReference type="RefSeq" id="WP_076846209.1">
    <property type="nucleotide sequence ID" value="NZ_CP049218.1"/>
</dbReference>
<gene>
    <name evidence="6" type="ORF">G6M86_25950</name>
</gene>
<keyword evidence="6" id="KW-0614">Plasmid</keyword>
<dbReference type="InterPro" id="IPR014710">
    <property type="entry name" value="RmlC-like_jellyroll"/>
</dbReference>
<accession>A0AAJ4N8E5</accession>
<proteinExistence type="predicted"/>
<dbReference type="GO" id="GO:0003677">
    <property type="term" value="F:DNA binding"/>
    <property type="evidence" value="ECO:0007669"/>
    <property type="project" value="UniProtKB-KW"/>
</dbReference>
<name>A0AAJ4N8E5_AGRTU</name>
<organism evidence="6 7">
    <name type="scientific">Agrobacterium tumefaciens</name>
    <dbReference type="NCBI Taxonomy" id="358"/>
    <lineage>
        <taxon>Bacteria</taxon>
        <taxon>Pseudomonadati</taxon>
        <taxon>Pseudomonadota</taxon>
        <taxon>Alphaproteobacteria</taxon>
        <taxon>Hyphomicrobiales</taxon>
        <taxon>Rhizobiaceae</taxon>
        <taxon>Rhizobium/Agrobacterium group</taxon>
        <taxon>Agrobacterium</taxon>
        <taxon>Agrobacterium tumefaciens complex</taxon>
    </lineage>
</organism>
<dbReference type="InterPro" id="IPR012318">
    <property type="entry name" value="HTH_CRP"/>
</dbReference>
<geneLocation type="plasmid" evidence="6 7">
    <name>pQ15_94_1</name>
</geneLocation>
<dbReference type="GO" id="GO:0003700">
    <property type="term" value="F:DNA-binding transcription factor activity"/>
    <property type="evidence" value="ECO:0007669"/>
    <property type="project" value="TreeGrafter"/>
</dbReference>
<dbReference type="EMBL" id="CP049218">
    <property type="protein sequence ID" value="QTG16727.1"/>
    <property type="molecule type" value="Genomic_DNA"/>
</dbReference>
<evidence type="ECO:0000256" key="3">
    <source>
        <dbReference type="ARBA" id="ARBA00023163"/>
    </source>
</evidence>
<evidence type="ECO:0000259" key="5">
    <source>
        <dbReference type="PROSITE" id="PS51063"/>
    </source>
</evidence>
<evidence type="ECO:0000256" key="2">
    <source>
        <dbReference type="ARBA" id="ARBA00023125"/>
    </source>
</evidence>